<reference evidence="1 2" key="1">
    <citation type="journal article" date="2004" name="Nature">
        <title>Genome evolution in yeasts.</title>
        <authorList>
            <consortium name="Genolevures"/>
            <person name="Dujon B."/>
            <person name="Sherman D."/>
            <person name="Fischer G."/>
            <person name="Durrens P."/>
            <person name="Casaregola S."/>
            <person name="Lafontaine I."/>
            <person name="de Montigny J."/>
            <person name="Marck C."/>
            <person name="Neuveglise C."/>
            <person name="Talla E."/>
            <person name="Goffard N."/>
            <person name="Frangeul L."/>
            <person name="Aigle M."/>
            <person name="Anthouard V."/>
            <person name="Babour A."/>
            <person name="Barbe V."/>
            <person name="Barnay S."/>
            <person name="Blanchin S."/>
            <person name="Beckerich J.M."/>
            <person name="Beyne E."/>
            <person name="Bleykasten C."/>
            <person name="Boisrame A."/>
            <person name="Boyer J."/>
            <person name="Cattolico L."/>
            <person name="Confanioleri F."/>
            <person name="de Daruvar A."/>
            <person name="Despons L."/>
            <person name="Fabre E."/>
            <person name="Fairhead C."/>
            <person name="Ferry-Dumazet H."/>
            <person name="Groppi A."/>
            <person name="Hantraye F."/>
            <person name="Hennequin C."/>
            <person name="Jauniaux N."/>
            <person name="Joyet P."/>
            <person name="Kachouri R."/>
            <person name="Kerrest A."/>
            <person name="Koszul R."/>
            <person name="Lemaire M."/>
            <person name="Lesur I."/>
            <person name="Ma L."/>
            <person name="Muller H."/>
            <person name="Nicaud J.M."/>
            <person name="Nikolski M."/>
            <person name="Oztas S."/>
            <person name="Ozier-Kalogeropoulos O."/>
            <person name="Pellenz S."/>
            <person name="Potier S."/>
            <person name="Richard G.F."/>
            <person name="Straub M.L."/>
            <person name="Suleau A."/>
            <person name="Swennene D."/>
            <person name="Tekaia F."/>
            <person name="Wesolowski-Louvel M."/>
            <person name="Westhof E."/>
            <person name="Wirth B."/>
            <person name="Zeniou-Meyer M."/>
            <person name="Zivanovic I."/>
            <person name="Bolotin-Fukuhara M."/>
            <person name="Thierry A."/>
            <person name="Bouchier C."/>
            <person name="Caudron B."/>
            <person name="Scarpelli C."/>
            <person name="Gaillardin C."/>
            <person name="Weissenbach J."/>
            <person name="Wincker P."/>
            <person name="Souciet J.L."/>
        </authorList>
    </citation>
    <scope>NUCLEOTIDE SEQUENCE [LARGE SCALE GENOMIC DNA]</scope>
    <source>
        <strain evidence="2">ATCC 8585 / CBS 2359 / DSM 70799 / NBRC 1267 / NRRL Y-1140 / WM37</strain>
    </source>
</reference>
<dbReference type="AlphaFoldDB" id="Q6CUE0"/>
<dbReference type="Proteomes" id="UP000000598">
    <property type="component" value="Chromosome C"/>
</dbReference>
<dbReference type="PaxDb" id="284590-Q6CUE0"/>
<dbReference type="EMBL" id="CR382123">
    <property type="protein sequence ID" value="CAH01300.1"/>
    <property type="molecule type" value="Genomic_DNA"/>
</dbReference>
<dbReference type="RefSeq" id="XP_452449.1">
    <property type="nucleotide sequence ID" value="XM_452449.1"/>
</dbReference>
<name>Q6CUE0_KLULA</name>
<protein>
    <submittedName>
        <fullName evidence="1">KLLA0C05610p</fullName>
    </submittedName>
</protein>
<dbReference type="GeneID" id="2892601"/>
<dbReference type="InParanoid" id="Q6CUE0"/>
<evidence type="ECO:0000313" key="1">
    <source>
        <dbReference type="EMBL" id="CAH01300.1"/>
    </source>
</evidence>
<dbReference type="HOGENOM" id="CLU_1475390_0_0_1"/>
<dbReference type="KEGG" id="kla:KLLA0_C05610g"/>
<organism evidence="1 2">
    <name type="scientific">Kluyveromyces lactis (strain ATCC 8585 / CBS 2359 / DSM 70799 / NBRC 1267 / NRRL Y-1140 / WM37)</name>
    <name type="common">Yeast</name>
    <name type="synonym">Candida sphaerica</name>
    <dbReference type="NCBI Taxonomy" id="284590"/>
    <lineage>
        <taxon>Eukaryota</taxon>
        <taxon>Fungi</taxon>
        <taxon>Dikarya</taxon>
        <taxon>Ascomycota</taxon>
        <taxon>Saccharomycotina</taxon>
        <taxon>Saccharomycetes</taxon>
        <taxon>Saccharomycetales</taxon>
        <taxon>Saccharomycetaceae</taxon>
        <taxon>Kluyveromyces</taxon>
    </lineage>
</organism>
<keyword evidence="2" id="KW-1185">Reference proteome</keyword>
<proteinExistence type="predicted"/>
<evidence type="ECO:0000313" key="2">
    <source>
        <dbReference type="Proteomes" id="UP000000598"/>
    </source>
</evidence>
<gene>
    <name evidence="1" type="ORF">KLLA0_C05610g</name>
</gene>
<accession>Q6CUE0</accession>
<sequence>MPRPVPKSLLLRQARRLSPATQAPTPTLGALISQFTLSDNFDETTLEEQYEQLKPLLTSITLTNVPFDTWTSNDINVLKHHLDAKAPLPWKFLTDDEKRVWYLLGFGTWGPRKEFNKVKPNDIQWNANAKVSSNQSDVPKVVTPIPICSSDRIEWEKKKRQLDPLTISVGVFASMITLTAFLV</sequence>